<dbReference type="Pfam" id="PF06961">
    <property type="entry name" value="DUF1294"/>
    <property type="match status" value="1"/>
</dbReference>
<dbReference type="AlphaFoldDB" id="A0A2M7V500"/>
<proteinExistence type="predicted"/>
<protein>
    <submittedName>
        <fullName evidence="2">DUF1294 domain-containing protein</fullName>
    </submittedName>
</protein>
<dbReference type="InterPro" id="IPR012156">
    <property type="entry name" value="Cold_shock_CspA"/>
</dbReference>
<sequence>MIYTGSSFFVLYALAVSTVSFFYIGRDKEHARHGGTRTPEVVLWFLAAIGGTPGIFLGMKAFHHKTKKISFQLILAFILLTQLGGGLFFLQQTLNR</sequence>
<dbReference type="Proteomes" id="UP000230078">
    <property type="component" value="Unassembled WGS sequence"/>
</dbReference>
<keyword evidence="1" id="KW-1133">Transmembrane helix</keyword>
<name>A0A2M7V500_9BACT</name>
<feature type="transmembrane region" description="Helical" evidence="1">
    <location>
        <begin position="41"/>
        <end position="63"/>
    </location>
</feature>
<dbReference type="PIRSF" id="PIRSF002599">
    <property type="entry name" value="Cold_shock_A"/>
    <property type="match status" value="1"/>
</dbReference>
<dbReference type="EMBL" id="PFPI01000019">
    <property type="protein sequence ID" value="PIZ93611.1"/>
    <property type="molecule type" value="Genomic_DNA"/>
</dbReference>
<keyword evidence="1" id="KW-0472">Membrane</keyword>
<evidence type="ECO:0000256" key="1">
    <source>
        <dbReference type="SAM" id="Phobius"/>
    </source>
</evidence>
<dbReference type="GO" id="GO:0003676">
    <property type="term" value="F:nucleic acid binding"/>
    <property type="evidence" value="ECO:0007669"/>
    <property type="project" value="InterPro"/>
</dbReference>
<organism evidence="2 3">
    <name type="scientific">Candidatus Magasanikbacteria bacterium CG_4_10_14_0_2_um_filter_41_31</name>
    <dbReference type="NCBI Taxonomy" id="1974639"/>
    <lineage>
        <taxon>Bacteria</taxon>
        <taxon>Candidatus Magasanikiibacteriota</taxon>
    </lineage>
</organism>
<dbReference type="InterPro" id="IPR010718">
    <property type="entry name" value="DUF1294"/>
</dbReference>
<gene>
    <name evidence="2" type="ORF">COX83_01420</name>
</gene>
<evidence type="ECO:0000313" key="2">
    <source>
        <dbReference type="EMBL" id="PIZ93611.1"/>
    </source>
</evidence>
<evidence type="ECO:0000313" key="3">
    <source>
        <dbReference type="Proteomes" id="UP000230078"/>
    </source>
</evidence>
<comment type="caution">
    <text evidence="2">The sequence shown here is derived from an EMBL/GenBank/DDBJ whole genome shotgun (WGS) entry which is preliminary data.</text>
</comment>
<reference evidence="3" key="1">
    <citation type="submission" date="2017-09" db="EMBL/GenBank/DDBJ databases">
        <title>Depth-based differentiation of microbial function through sediment-hosted aquifers and enrichment of novel symbionts in the deep terrestrial subsurface.</title>
        <authorList>
            <person name="Probst A.J."/>
            <person name="Ladd B."/>
            <person name="Jarett J.K."/>
            <person name="Geller-Mcgrath D.E."/>
            <person name="Sieber C.M.K."/>
            <person name="Emerson J.B."/>
            <person name="Anantharaman K."/>
            <person name="Thomas B.C."/>
            <person name="Malmstrom R."/>
            <person name="Stieglmeier M."/>
            <person name="Klingl A."/>
            <person name="Woyke T."/>
            <person name="Ryan C.M."/>
            <person name="Banfield J.F."/>
        </authorList>
    </citation>
    <scope>NUCLEOTIDE SEQUENCE [LARGE SCALE GENOMIC DNA]</scope>
</reference>
<keyword evidence="1" id="KW-0812">Transmembrane</keyword>
<accession>A0A2M7V500</accession>
<feature type="transmembrane region" description="Helical" evidence="1">
    <location>
        <begin position="69"/>
        <end position="90"/>
    </location>
</feature>
<feature type="transmembrane region" description="Helical" evidence="1">
    <location>
        <begin position="6"/>
        <end position="25"/>
    </location>
</feature>